<dbReference type="AlphaFoldDB" id="A0A226DL53"/>
<proteinExistence type="predicted"/>
<feature type="chain" id="PRO_5012443423" evidence="1">
    <location>
        <begin position="25"/>
        <end position="134"/>
    </location>
</feature>
<evidence type="ECO:0000313" key="3">
    <source>
        <dbReference type="Proteomes" id="UP000198287"/>
    </source>
</evidence>
<feature type="signal peptide" evidence="1">
    <location>
        <begin position="1"/>
        <end position="24"/>
    </location>
</feature>
<accession>A0A226DL53</accession>
<comment type="caution">
    <text evidence="2">The sequence shown here is derived from an EMBL/GenBank/DDBJ whole genome shotgun (WGS) entry which is preliminary data.</text>
</comment>
<gene>
    <name evidence="2" type="ORF">Fcan01_18971</name>
</gene>
<dbReference type="EMBL" id="LNIX01000016">
    <property type="protein sequence ID" value="OXA46272.1"/>
    <property type="molecule type" value="Genomic_DNA"/>
</dbReference>
<keyword evidence="3" id="KW-1185">Reference proteome</keyword>
<reference evidence="2 3" key="1">
    <citation type="submission" date="2015-12" db="EMBL/GenBank/DDBJ databases">
        <title>The genome of Folsomia candida.</title>
        <authorList>
            <person name="Faddeeva A."/>
            <person name="Derks M.F."/>
            <person name="Anvar Y."/>
            <person name="Smit S."/>
            <person name="Van Straalen N."/>
            <person name="Roelofs D."/>
        </authorList>
    </citation>
    <scope>NUCLEOTIDE SEQUENCE [LARGE SCALE GENOMIC DNA]</scope>
    <source>
        <strain evidence="2 3">VU population</strain>
        <tissue evidence="2">Whole body</tissue>
    </source>
</reference>
<dbReference type="Proteomes" id="UP000198287">
    <property type="component" value="Unassembled WGS sequence"/>
</dbReference>
<protein>
    <submittedName>
        <fullName evidence="2">Uncharacterized protein</fullName>
    </submittedName>
</protein>
<evidence type="ECO:0000256" key="1">
    <source>
        <dbReference type="SAM" id="SignalP"/>
    </source>
</evidence>
<evidence type="ECO:0000313" key="2">
    <source>
        <dbReference type="EMBL" id="OXA46272.1"/>
    </source>
</evidence>
<organism evidence="2 3">
    <name type="scientific">Folsomia candida</name>
    <name type="common">Springtail</name>
    <dbReference type="NCBI Taxonomy" id="158441"/>
    <lineage>
        <taxon>Eukaryota</taxon>
        <taxon>Metazoa</taxon>
        <taxon>Ecdysozoa</taxon>
        <taxon>Arthropoda</taxon>
        <taxon>Hexapoda</taxon>
        <taxon>Collembola</taxon>
        <taxon>Entomobryomorpha</taxon>
        <taxon>Isotomoidea</taxon>
        <taxon>Isotomidae</taxon>
        <taxon>Proisotominae</taxon>
        <taxon>Folsomia</taxon>
    </lineage>
</organism>
<keyword evidence="1" id="KW-0732">Signal</keyword>
<name>A0A226DL53_FOLCA</name>
<sequence>MGNLSIFTCSFLTLLSALAIICNASTIPFRRAEGTDGTMRNPTVSTFLAENDKLDGFTVAEEMEARLVQAALLNREKRQYHYGRRQYYGQTRSYNNGSRKGYYGGGYRGNNNGYRRFNNGNNRGFGIILYKRIY</sequence>